<dbReference type="Proteomes" id="UP000014803">
    <property type="component" value="Chromosome"/>
</dbReference>
<evidence type="ECO:0000256" key="1">
    <source>
        <dbReference type="SAM" id="MobiDB-lite"/>
    </source>
</evidence>
<gene>
    <name evidence="2" type="ORF">SCE1572_02725</name>
</gene>
<reference evidence="2 3" key="1">
    <citation type="journal article" date="2013" name="Sci. Rep.">
        <title>Extraordinary expansion of a Sorangium cellulosum genome from an alkaline milieu.</title>
        <authorList>
            <person name="Han K."/>
            <person name="Li Z.F."/>
            <person name="Peng R."/>
            <person name="Zhu L.P."/>
            <person name="Zhou T."/>
            <person name="Wang L.G."/>
            <person name="Li S.G."/>
            <person name="Zhang X.B."/>
            <person name="Hu W."/>
            <person name="Wu Z.H."/>
            <person name="Qin N."/>
            <person name="Li Y.Z."/>
        </authorList>
    </citation>
    <scope>NUCLEOTIDE SEQUENCE [LARGE SCALE GENOMIC DNA]</scope>
    <source>
        <strain evidence="2 3">So0157-2</strain>
    </source>
</reference>
<dbReference type="AlphaFoldDB" id="S4XSF4"/>
<feature type="compositionally biased region" description="Low complexity" evidence="1">
    <location>
        <begin position="32"/>
        <end position="50"/>
    </location>
</feature>
<dbReference type="HOGENOM" id="CLU_2289821_0_0_7"/>
<organism evidence="2 3">
    <name type="scientific">Sorangium cellulosum So0157-2</name>
    <dbReference type="NCBI Taxonomy" id="1254432"/>
    <lineage>
        <taxon>Bacteria</taxon>
        <taxon>Pseudomonadati</taxon>
        <taxon>Myxococcota</taxon>
        <taxon>Polyangia</taxon>
        <taxon>Polyangiales</taxon>
        <taxon>Polyangiaceae</taxon>
        <taxon>Sorangium</taxon>
    </lineage>
</organism>
<protein>
    <submittedName>
        <fullName evidence="2">Uncharacterized protein</fullName>
    </submittedName>
</protein>
<sequence>MSASVAVRVRARSIARASPGKVPSSASRSLDAPSARTPVTAAPAARAPVAIQGRTGAPRSPRGARSATAPGRPGGGGAATRGPALAAGWAVASGISSRSST</sequence>
<feature type="compositionally biased region" description="Low complexity" evidence="1">
    <location>
        <begin position="1"/>
        <end position="18"/>
    </location>
</feature>
<dbReference type="EMBL" id="CP003969">
    <property type="protein sequence ID" value="AGP33513.1"/>
    <property type="molecule type" value="Genomic_DNA"/>
</dbReference>
<feature type="region of interest" description="Disordered" evidence="1">
    <location>
        <begin position="1"/>
        <end position="82"/>
    </location>
</feature>
<evidence type="ECO:0000313" key="3">
    <source>
        <dbReference type="Proteomes" id="UP000014803"/>
    </source>
</evidence>
<evidence type="ECO:0000313" key="2">
    <source>
        <dbReference type="EMBL" id="AGP33513.1"/>
    </source>
</evidence>
<dbReference type="STRING" id="1254432.SCE1572_02725"/>
<accession>S4XSF4</accession>
<name>S4XSF4_SORCE</name>
<dbReference type="KEGG" id="scu:SCE1572_02725"/>
<feature type="compositionally biased region" description="Low complexity" evidence="1">
    <location>
        <begin position="61"/>
        <end position="71"/>
    </location>
</feature>
<proteinExistence type="predicted"/>